<dbReference type="InterPro" id="IPR007409">
    <property type="entry name" value="Restrct_endonuc_type1_HsdR_N"/>
</dbReference>
<evidence type="ECO:0000313" key="3">
    <source>
        <dbReference type="Proteomes" id="UP001228171"/>
    </source>
</evidence>
<dbReference type="Proteomes" id="UP001228171">
    <property type="component" value="Unassembled WGS sequence"/>
</dbReference>
<keyword evidence="2" id="KW-0378">Hydrolase</keyword>
<keyword evidence="2" id="KW-0067">ATP-binding</keyword>
<dbReference type="Pfam" id="PF08463">
    <property type="entry name" value="EcoEI_R_C"/>
    <property type="match status" value="1"/>
</dbReference>
<accession>A0ABT9HG43</accession>
<dbReference type="PROSITE" id="PS51192">
    <property type="entry name" value="HELICASE_ATP_BIND_1"/>
    <property type="match status" value="1"/>
</dbReference>
<evidence type="ECO:0000313" key="2">
    <source>
        <dbReference type="EMBL" id="MDP4544737.1"/>
    </source>
</evidence>
<feature type="domain" description="Helicase ATP-binding" evidence="1">
    <location>
        <begin position="178"/>
        <end position="338"/>
    </location>
</feature>
<dbReference type="Pfam" id="PF04313">
    <property type="entry name" value="HSDR_N"/>
    <property type="match status" value="1"/>
</dbReference>
<dbReference type="Gene3D" id="3.90.1570.30">
    <property type="match status" value="1"/>
</dbReference>
<dbReference type="PANTHER" id="PTHR47396">
    <property type="entry name" value="TYPE I RESTRICTION ENZYME ECOKI R PROTEIN"/>
    <property type="match status" value="1"/>
</dbReference>
<dbReference type="Pfam" id="PF04851">
    <property type="entry name" value="ResIII"/>
    <property type="match status" value="1"/>
</dbReference>
<dbReference type="InterPro" id="IPR014001">
    <property type="entry name" value="Helicase_ATP-bd"/>
</dbReference>
<dbReference type="EMBL" id="JAVAJI010000009">
    <property type="protein sequence ID" value="MDP4544737.1"/>
    <property type="molecule type" value="Genomic_DNA"/>
</dbReference>
<name>A0ABT9HG43_9GAMM</name>
<dbReference type="InterPro" id="IPR027417">
    <property type="entry name" value="P-loop_NTPase"/>
</dbReference>
<dbReference type="Gene3D" id="3.40.50.300">
    <property type="entry name" value="P-loop containing nucleotide triphosphate hydrolases"/>
    <property type="match status" value="2"/>
</dbReference>
<dbReference type="CDD" id="cd18032">
    <property type="entry name" value="DEXHc_RE_I_III_res"/>
    <property type="match status" value="1"/>
</dbReference>
<protein>
    <submittedName>
        <fullName evidence="2">DEAD/DEAH box helicase family protein</fullName>
    </submittedName>
</protein>
<keyword evidence="3" id="KW-1185">Reference proteome</keyword>
<dbReference type="RefSeq" id="WP_305935744.1">
    <property type="nucleotide sequence ID" value="NZ_JAVAJI010000009.1"/>
</dbReference>
<comment type="caution">
    <text evidence="2">The sequence shown here is derived from an EMBL/GenBank/DDBJ whole genome shotgun (WGS) entry which is preliminary data.</text>
</comment>
<dbReference type="SUPFAM" id="SSF52540">
    <property type="entry name" value="P-loop containing nucleoside triphosphate hydrolases"/>
    <property type="match status" value="2"/>
</dbReference>
<dbReference type="InterPro" id="IPR006935">
    <property type="entry name" value="Helicase/UvrB_N"/>
</dbReference>
<dbReference type="InterPro" id="IPR013670">
    <property type="entry name" value="EcoEI_R_C_dom"/>
</dbReference>
<proteinExistence type="predicted"/>
<gene>
    <name evidence="2" type="ORF">Q8P09_06570</name>
</gene>
<sequence>MNKLELSEADIISKFILPAVIGSGWDDMTQIREEVKLRDGKVIVRGQMAVRKTVKSADIVLYHKPNLPLAVIEAKANKHSIGKGMQQALDYAGLLEVPFVFSSNGDGFIFHDKTNTTTLETEISLSDFPTPAELWDKYCQWKGYTQAQLPIIVQDYHDDGSGKSPRYYQLQAINKTIEAIARRQNRILLVMATGTGKTYTAFQIIWRLWKAREKKRILFLADRNILVDQTRVNDFQPFGTAMTKIEGRTVDPAFEIHLGLYQALTGPEEHQKAFKQVAPDFFDLIVIDECHRGSAAEDSAWREILEYFNSATQVGLTATPKETDEVSNSYYFGDPVYTYTLKQGIEDGFLAPYKVVRIDIDVDMQGWRPTKGQTDKHGELIEDRIYNQKDFDRTLVIDERTELVAQTITSYLQRTDPMAKTIVFCNDIDHAERMRRALINCNPEQVKKNEKYVMKITGDDELGKAQLDNFINPKKPYPVIATTSELMTTGVDAQTCKLIVLDQNIKSMTKFKQIIGRGTRINDKYGKLWFTILDFKKATELFADERFDGVPERIMTVTPSQINEGSDELDEVVDGESDADLDIVNGTDPAYTTQSDDRGFDLGAGMGDDIGVSEPAKKYHVKGVSVKVMAQRIQYYDTDGKLVTESFQDYTRKTFSKQFASLDEFIKRWNATERKQTIIDELANAGIIWEALQEEIGSDMDPFDLICHVVYDQPPLTRRERANEVKKRNYFTKYSDTAQKVLNALLDKYADAGVEEIESLNVLKVKPLDQLGSPMEIVREGFGSKKDYQQAISDLEDEIYWVPPPKQA</sequence>
<dbReference type="PANTHER" id="PTHR47396:SF1">
    <property type="entry name" value="ATP-DEPENDENT HELICASE IRC3-RELATED"/>
    <property type="match status" value="1"/>
</dbReference>
<dbReference type="InterPro" id="IPR050742">
    <property type="entry name" value="Helicase_Restrict-Modif_Enz"/>
</dbReference>
<dbReference type="GO" id="GO:0004386">
    <property type="term" value="F:helicase activity"/>
    <property type="evidence" value="ECO:0007669"/>
    <property type="project" value="UniProtKB-KW"/>
</dbReference>
<keyword evidence="2" id="KW-0547">Nucleotide-binding</keyword>
<dbReference type="NCBIfam" id="NF046051">
    <property type="entry name" value="restrict_EcoAI"/>
    <property type="match status" value="1"/>
</dbReference>
<keyword evidence="2" id="KW-0347">Helicase</keyword>
<evidence type="ECO:0000259" key="1">
    <source>
        <dbReference type="PROSITE" id="PS51192"/>
    </source>
</evidence>
<dbReference type="CDD" id="cd18799">
    <property type="entry name" value="SF2_C_EcoAI-like"/>
    <property type="match status" value="1"/>
</dbReference>
<dbReference type="SMART" id="SM00487">
    <property type="entry name" value="DEXDc"/>
    <property type="match status" value="1"/>
</dbReference>
<organism evidence="2 3">
    <name type="scientific">Psychrobacter faecalis</name>
    <dbReference type="NCBI Taxonomy" id="180588"/>
    <lineage>
        <taxon>Bacteria</taxon>
        <taxon>Pseudomonadati</taxon>
        <taxon>Pseudomonadota</taxon>
        <taxon>Gammaproteobacteria</taxon>
        <taxon>Moraxellales</taxon>
        <taxon>Moraxellaceae</taxon>
        <taxon>Psychrobacter</taxon>
    </lineage>
</organism>
<reference evidence="2 3" key="1">
    <citation type="submission" date="2023-08" db="EMBL/GenBank/DDBJ databases">
        <authorList>
            <person name="Kumar R."/>
        </authorList>
    </citation>
    <scope>NUCLEOTIDE SEQUENCE [LARGE SCALE GENOMIC DNA]</scope>
    <source>
        <strain evidence="2 3">LUR13</strain>
    </source>
</reference>